<accession>A0ACC1HHX3</accession>
<organism evidence="1 2">
    <name type="scientific">Spiromyces aspiralis</name>
    <dbReference type="NCBI Taxonomy" id="68401"/>
    <lineage>
        <taxon>Eukaryota</taxon>
        <taxon>Fungi</taxon>
        <taxon>Fungi incertae sedis</taxon>
        <taxon>Zoopagomycota</taxon>
        <taxon>Kickxellomycotina</taxon>
        <taxon>Kickxellomycetes</taxon>
        <taxon>Kickxellales</taxon>
        <taxon>Kickxellaceae</taxon>
        <taxon>Spiromyces</taxon>
    </lineage>
</organism>
<proteinExistence type="predicted"/>
<dbReference type="EMBL" id="JAMZIH010005035">
    <property type="protein sequence ID" value="KAJ1676087.1"/>
    <property type="molecule type" value="Genomic_DNA"/>
</dbReference>
<gene>
    <name evidence="1" type="ORF">EV182_008909</name>
</gene>
<sequence length="86" mass="9919">MGYYGDPKENVLISPFNGLVFTDVKEPRLQEVRWPATYHVQIKSLRLFGDPSSENDYEVWRSPAFHVSLIDVKSNYTGPGKELLQF</sequence>
<protein>
    <submittedName>
        <fullName evidence="1">Uncharacterized protein</fullName>
    </submittedName>
</protein>
<comment type="caution">
    <text evidence="1">The sequence shown here is derived from an EMBL/GenBank/DDBJ whole genome shotgun (WGS) entry which is preliminary data.</text>
</comment>
<dbReference type="Proteomes" id="UP001145114">
    <property type="component" value="Unassembled WGS sequence"/>
</dbReference>
<evidence type="ECO:0000313" key="1">
    <source>
        <dbReference type="EMBL" id="KAJ1676087.1"/>
    </source>
</evidence>
<name>A0ACC1HHX3_9FUNG</name>
<reference evidence="1" key="1">
    <citation type="submission" date="2022-06" db="EMBL/GenBank/DDBJ databases">
        <title>Phylogenomic reconstructions and comparative analyses of Kickxellomycotina fungi.</title>
        <authorList>
            <person name="Reynolds N.K."/>
            <person name="Stajich J.E."/>
            <person name="Barry K."/>
            <person name="Grigoriev I.V."/>
            <person name="Crous P."/>
            <person name="Smith M.E."/>
        </authorList>
    </citation>
    <scope>NUCLEOTIDE SEQUENCE</scope>
    <source>
        <strain evidence="1">RSA 2271</strain>
    </source>
</reference>
<evidence type="ECO:0000313" key="2">
    <source>
        <dbReference type="Proteomes" id="UP001145114"/>
    </source>
</evidence>
<keyword evidence="2" id="KW-1185">Reference proteome</keyword>